<evidence type="ECO:0000313" key="7">
    <source>
        <dbReference type="Proteomes" id="UP000012174"/>
    </source>
</evidence>
<dbReference type="AlphaFoldDB" id="M7T0G2"/>
<feature type="region of interest" description="Disordered" evidence="5">
    <location>
        <begin position="202"/>
        <end position="221"/>
    </location>
</feature>
<evidence type="ECO:0000313" key="6">
    <source>
        <dbReference type="EMBL" id="EMR70037.1"/>
    </source>
</evidence>
<sequence>MATTIAATTGDEQNMPFIKHLASSDKKIRDKALSTLRLFLSSNARPRTPLDDLKLWKGLFYSLWMCDRPVPQQNLCAELAALVGVLPDDGAVAPWLAAFWATVAREWTSVDVLRLEKFLLLVRRVFGAGLAWSAGESGSGSGGKKRKRGKGKWDGNARREAMLDLFREWPLETTGDLSKVPVGLRLHVMDIWVDELEKAGLLVGGEEEGEGEGEGEERTIDEEDEEFLNQLRALVETQLKSPSKPVRVRAKDSLADERLPWNQGLGSGEGESEEDEDEDDWGGFKD</sequence>
<feature type="compositionally biased region" description="Basic and acidic residues" evidence="5">
    <location>
        <begin position="249"/>
        <end position="259"/>
    </location>
</feature>
<dbReference type="STRING" id="1287681.M7T0G2"/>
<evidence type="ECO:0000256" key="1">
    <source>
        <dbReference type="ARBA" id="ARBA00004123"/>
    </source>
</evidence>
<reference evidence="7" key="1">
    <citation type="journal article" date="2013" name="Genome Announc.">
        <title>Draft genome sequence of the grapevine dieback fungus Eutypa lata UCR-EL1.</title>
        <authorList>
            <person name="Blanco-Ulate B."/>
            <person name="Rolshausen P.E."/>
            <person name="Cantu D."/>
        </authorList>
    </citation>
    <scope>NUCLEOTIDE SEQUENCE [LARGE SCALE GENOMIC DNA]</scope>
    <source>
        <strain evidence="7">UCR-EL1</strain>
    </source>
</reference>
<keyword evidence="7" id="KW-1185">Reference proteome</keyword>
<dbReference type="EMBL" id="KB705977">
    <property type="protein sequence ID" value="EMR70037.1"/>
    <property type="molecule type" value="Genomic_DNA"/>
</dbReference>
<dbReference type="PANTHER" id="PTHR13026:SF0">
    <property type="entry name" value="RIBOSOMAL RNA PROCESSING 1B"/>
    <property type="match status" value="1"/>
</dbReference>
<dbReference type="GO" id="GO:0006364">
    <property type="term" value="P:rRNA processing"/>
    <property type="evidence" value="ECO:0007669"/>
    <property type="project" value="UniProtKB-KW"/>
</dbReference>
<proteinExistence type="inferred from homology"/>
<feature type="compositionally biased region" description="Acidic residues" evidence="5">
    <location>
        <begin position="205"/>
        <end position="221"/>
    </location>
</feature>
<dbReference type="OMA" id="AMWFSDR"/>
<organism evidence="6 7">
    <name type="scientific">Eutypa lata (strain UCR-EL1)</name>
    <name type="common">Grapevine dieback disease fungus</name>
    <name type="synonym">Eutypa armeniacae</name>
    <dbReference type="NCBI Taxonomy" id="1287681"/>
    <lineage>
        <taxon>Eukaryota</taxon>
        <taxon>Fungi</taxon>
        <taxon>Dikarya</taxon>
        <taxon>Ascomycota</taxon>
        <taxon>Pezizomycotina</taxon>
        <taxon>Sordariomycetes</taxon>
        <taxon>Xylariomycetidae</taxon>
        <taxon>Xylariales</taxon>
        <taxon>Diatrypaceae</taxon>
        <taxon>Eutypa</taxon>
    </lineage>
</organism>
<dbReference type="KEGG" id="ela:UCREL1_2934"/>
<dbReference type="HOGENOM" id="CLU_022876_0_0_1"/>
<gene>
    <name evidence="6" type="ORF">UCREL1_2934</name>
</gene>
<dbReference type="GO" id="GO:0030688">
    <property type="term" value="C:preribosome, small subunit precursor"/>
    <property type="evidence" value="ECO:0007669"/>
    <property type="project" value="InterPro"/>
</dbReference>
<dbReference type="Pfam" id="PF05997">
    <property type="entry name" value="Nop52"/>
    <property type="match status" value="1"/>
</dbReference>
<accession>M7T0G2</accession>
<name>M7T0G2_EUTLA</name>
<dbReference type="Proteomes" id="UP000012174">
    <property type="component" value="Unassembled WGS sequence"/>
</dbReference>
<dbReference type="OrthoDB" id="2019504at2759"/>
<comment type="similarity">
    <text evidence="2">Belongs to the RRP1 family.</text>
</comment>
<dbReference type="InterPro" id="IPR010301">
    <property type="entry name" value="RRP1"/>
</dbReference>
<feature type="region of interest" description="Disordered" evidence="5">
    <location>
        <begin position="134"/>
        <end position="154"/>
    </location>
</feature>
<comment type="subcellular location">
    <subcellularLocation>
        <location evidence="1">Nucleus</location>
    </subcellularLocation>
</comment>
<evidence type="ECO:0000256" key="3">
    <source>
        <dbReference type="ARBA" id="ARBA00022552"/>
    </source>
</evidence>
<feature type="compositionally biased region" description="Acidic residues" evidence="5">
    <location>
        <begin position="270"/>
        <end position="286"/>
    </location>
</feature>
<evidence type="ECO:0000256" key="4">
    <source>
        <dbReference type="ARBA" id="ARBA00023242"/>
    </source>
</evidence>
<dbReference type="GO" id="GO:0005634">
    <property type="term" value="C:nucleus"/>
    <property type="evidence" value="ECO:0007669"/>
    <property type="project" value="UniProtKB-SubCell"/>
</dbReference>
<protein>
    <submittedName>
        <fullName evidence="6">Putative ribosomal rna-processing protein 1 protein</fullName>
    </submittedName>
</protein>
<dbReference type="eggNOG" id="KOG3911">
    <property type="taxonomic scope" value="Eukaryota"/>
</dbReference>
<keyword evidence="3" id="KW-0698">rRNA processing</keyword>
<feature type="region of interest" description="Disordered" evidence="5">
    <location>
        <begin position="242"/>
        <end position="286"/>
    </location>
</feature>
<evidence type="ECO:0000256" key="5">
    <source>
        <dbReference type="SAM" id="MobiDB-lite"/>
    </source>
</evidence>
<dbReference type="PANTHER" id="PTHR13026">
    <property type="entry name" value="NNP-1 PROTEIN NOVEL NUCLEAR PROTEIN 1 NOP52"/>
    <property type="match status" value="1"/>
</dbReference>
<evidence type="ECO:0000256" key="2">
    <source>
        <dbReference type="ARBA" id="ARBA00006374"/>
    </source>
</evidence>
<keyword evidence="4" id="KW-0539">Nucleus</keyword>